<evidence type="ECO:0000259" key="3">
    <source>
        <dbReference type="Pfam" id="PF13847"/>
    </source>
</evidence>
<evidence type="ECO:0000313" key="4">
    <source>
        <dbReference type="EMBL" id="KAL3800353.1"/>
    </source>
</evidence>
<dbReference type="CDD" id="cd02440">
    <property type="entry name" value="AdoMet_MTases"/>
    <property type="match status" value="2"/>
</dbReference>
<feature type="domain" description="Methyltransferase" evidence="3">
    <location>
        <begin position="70"/>
        <end position="187"/>
    </location>
</feature>
<evidence type="ECO:0000313" key="5">
    <source>
        <dbReference type="Proteomes" id="UP001516023"/>
    </source>
</evidence>
<dbReference type="EMBL" id="JABMIG020000033">
    <property type="protein sequence ID" value="KAL3800353.1"/>
    <property type="molecule type" value="Genomic_DNA"/>
</dbReference>
<name>A0ABD3QK86_9STRA</name>
<dbReference type="InterPro" id="IPR013216">
    <property type="entry name" value="Methyltransf_11"/>
</dbReference>
<evidence type="ECO:0000256" key="1">
    <source>
        <dbReference type="SAM" id="MobiDB-lite"/>
    </source>
</evidence>
<keyword evidence="5" id="KW-1185">Reference proteome</keyword>
<dbReference type="Pfam" id="PF08241">
    <property type="entry name" value="Methyltransf_11"/>
    <property type="match status" value="1"/>
</dbReference>
<dbReference type="PANTHER" id="PTHR42912">
    <property type="entry name" value="METHYLTRANSFERASE"/>
    <property type="match status" value="1"/>
</dbReference>
<dbReference type="InterPro" id="IPR029063">
    <property type="entry name" value="SAM-dependent_MTases_sf"/>
</dbReference>
<reference evidence="4 5" key="1">
    <citation type="journal article" date="2020" name="G3 (Bethesda)">
        <title>Improved Reference Genome for Cyclotella cryptica CCMP332, a Model for Cell Wall Morphogenesis, Salinity Adaptation, and Lipid Production in Diatoms (Bacillariophyta).</title>
        <authorList>
            <person name="Roberts W.R."/>
            <person name="Downey K.M."/>
            <person name="Ruck E.C."/>
            <person name="Traller J.C."/>
            <person name="Alverson A.J."/>
        </authorList>
    </citation>
    <scope>NUCLEOTIDE SEQUENCE [LARGE SCALE GENOMIC DNA]</scope>
    <source>
        <strain evidence="4 5">CCMP332</strain>
    </source>
</reference>
<evidence type="ECO:0008006" key="6">
    <source>
        <dbReference type="Google" id="ProtNLM"/>
    </source>
</evidence>
<dbReference type="SUPFAM" id="SSF53335">
    <property type="entry name" value="S-adenosyl-L-methionine-dependent methyltransferases"/>
    <property type="match status" value="2"/>
</dbReference>
<feature type="compositionally biased region" description="Low complexity" evidence="1">
    <location>
        <begin position="1"/>
        <end position="12"/>
    </location>
</feature>
<dbReference type="InterPro" id="IPR050508">
    <property type="entry name" value="Methyltransf_Superfamily"/>
</dbReference>
<dbReference type="Gene3D" id="3.40.50.150">
    <property type="entry name" value="Vaccinia Virus protein VP39"/>
    <property type="match status" value="2"/>
</dbReference>
<evidence type="ECO:0000259" key="2">
    <source>
        <dbReference type="Pfam" id="PF08241"/>
    </source>
</evidence>
<dbReference type="PANTHER" id="PTHR42912:SF93">
    <property type="entry name" value="N6-ADENOSINE-METHYLTRANSFERASE TMT1A"/>
    <property type="match status" value="1"/>
</dbReference>
<gene>
    <name evidence="4" type="ORF">HJC23_003649</name>
</gene>
<proteinExistence type="predicted"/>
<comment type="caution">
    <text evidence="4">The sequence shown here is derived from an EMBL/GenBank/DDBJ whole genome shotgun (WGS) entry which is preliminary data.</text>
</comment>
<dbReference type="AlphaFoldDB" id="A0ABD3QK86"/>
<accession>A0ABD3QK86</accession>
<protein>
    <recommendedName>
        <fullName evidence="6">Methyltransferase type 11 domain-containing protein</fullName>
    </recommendedName>
</protein>
<dbReference type="Pfam" id="PF13847">
    <property type="entry name" value="Methyltransf_31"/>
    <property type="match status" value="1"/>
</dbReference>
<feature type="domain" description="Methyltransferase type 11" evidence="2">
    <location>
        <begin position="362"/>
        <end position="460"/>
    </location>
</feature>
<dbReference type="InterPro" id="IPR025714">
    <property type="entry name" value="Methyltranfer_dom"/>
</dbReference>
<feature type="region of interest" description="Disordered" evidence="1">
    <location>
        <begin position="1"/>
        <end position="28"/>
    </location>
</feature>
<dbReference type="Proteomes" id="UP001516023">
    <property type="component" value="Unassembled WGS sequence"/>
</dbReference>
<sequence length="587" mass="66252">MAPNTAAASTTACPPPAQSHPSGSLEHDETQLWKDLSVDSWKNSVMNKDSVFYDLYIDTRRRIIEACAKHSYDVVVEVGCGTGEVIGHLDELKTPRIGVDINPDFVTHCTEAYKSSKTSPIEFHVADAMKLDEWWAFMGYDKKYKAPLMVCPNNTIMIMPEEIRDTVIEKMRVVAGIEGRIVITYWNGRMFAHGVMGYYRKNSDLCGTFDLTQDHVDWEAKKIETRSSYKSEWPTADDVCRWMASLLIPVELAEPEQLDTLEVDHVAEVGMGVYLWLKGISPQDSSMGSARDYYDDKDSQTFYRTIWGENNTHIGRYDLFAKDPTLANADLCTKIRRAQELQEEAFMETIKGHYGEAKVRCLDMGCGYGGLLRNMDKKKMIWSAVGVDISGEMVDAAARLSKDNKNLTFYRESYMNTSVADEGMDLCISTEAFLHVGPGNHEAVLREAWRVLRPGGRLIFTDIVGHPSAPPEAKALYERIGLQSFQTVEGYFEVAEMLGFGELTFEEHSPNVSIHYGTVLEALEELWDKKGINIKESSKDRMVDGLTKWRDLADSCLQWGIISMRKLEETSLSRTPSVTVFERSPST</sequence>
<organism evidence="4 5">
    <name type="scientific">Cyclotella cryptica</name>
    <dbReference type="NCBI Taxonomy" id="29204"/>
    <lineage>
        <taxon>Eukaryota</taxon>
        <taxon>Sar</taxon>
        <taxon>Stramenopiles</taxon>
        <taxon>Ochrophyta</taxon>
        <taxon>Bacillariophyta</taxon>
        <taxon>Coscinodiscophyceae</taxon>
        <taxon>Thalassiosirophycidae</taxon>
        <taxon>Stephanodiscales</taxon>
        <taxon>Stephanodiscaceae</taxon>
        <taxon>Cyclotella</taxon>
    </lineage>
</organism>